<dbReference type="AlphaFoldDB" id="A0A812XA53"/>
<organism evidence="2 3">
    <name type="scientific">Symbiodinium pilosum</name>
    <name type="common">Dinoflagellate</name>
    <dbReference type="NCBI Taxonomy" id="2952"/>
    <lineage>
        <taxon>Eukaryota</taxon>
        <taxon>Sar</taxon>
        <taxon>Alveolata</taxon>
        <taxon>Dinophyceae</taxon>
        <taxon>Suessiales</taxon>
        <taxon>Symbiodiniaceae</taxon>
        <taxon>Symbiodinium</taxon>
    </lineage>
</organism>
<sequence length="380" mass="42496">MSVARRTTLNLTGLLTLSRKLLAKQIVDAESRDSFDSLTEVAFHWRRELLPHGCPCALVVACAWRHAAYAHSLENGLTQDAFLTTFHNMGKQEHILAEALQTCPWEEARQWPVEQAMHMYQTIMGLLNMRVKEVVEWAEGWGKEEITDEQHSAALADASAVFGSLGLEWWPSRGTLIALLRHGKRSGLLSNGRVDVVDHDVDVMVGLASHRDWPNFHSSVQQMLVQRGWHNCVEWYSTSATQRSSGSLAHGLSRTDLLMCTRKNPKVSLDIATYITEGSVAYAQKYCVAGHGISGCWYPHEGTLYQGLGKLRTSAIRPLGRCKAGSISVPCPRKPMEILKAVLPVDSNASCLALPDIEKRRQRQTRGREGQLFRELTQED</sequence>
<dbReference type="OrthoDB" id="418933at2759"/>
<proteinExistence type="predicted"/>
<protein>
    <submittedName>
        <fullName evidence="2">LNX2 protein</fullName>
    </submittedName>
</protein>
<gene>
    <name evidence="2" type="primary">LNX2</name>
    <name evidence="2" type="ORF">SPIL2461_LOCUS20442</name>
</gene>
<evidence type="ECO:0000256" key="1">
    <source>
        <dbReference type="SAM" id="SignalP"/>
    </source>
</evidence>
<dbReference type="Proteomes" id="UP000649617">
    <property type="component" value="Unassembled WGS sequence"/>
</dbReference>
<name>A0A812XA53_SYMPI</name>
<feature type="signal peptide" evidence="1">
    <location>
        <begin position="1"/>
        <end position="23"/>
    </location>
</feature>
<keyword evidence="3" id="KW-1185">Reference proteome</keyword>
<comment type="caution">
    <text evidence="2">The sequence shown here is derived from an EMBL/GenBank/DDBJ whole genome shotgun (WGS) entry which is preliminary data.</text>
</comment>
<evidence type="ECO:0000313" key="3">
    <source>
        <dbReference type="Proteomes" id="UP000649617"/>
    </source>
</evidence>
<evidence type="ECO:0000313" key="2">
    <source>
        <dbReference type="EMBL" id="CAE7718683.1"/>
    </source>
</evidence>
<keyword evidence="1" id="KW-0732">Signal</keyword>
<reference evidence="2" key="1">
    <citation type="submission" date="2021-02" db="EMBL/GenBank/DDBJ databases">
        <authorList>
            <person name="Dougan E. K."/>
            <person name="Rhodes N."/>
            <person name="Thang M."/>
            <person name="Chan C."/>
        </authorList>
    </citation>
    <scope>NUCLEOTIDE SEQUENCE</scope>
</reference>
<dbReference type="EMBL" id="CAJNIZ010045391">
    <property type="protein sequence ID" value="CAE7718683.1"/>
    <property type="molecule type" value="Genomic_DNA"/>
</dbReference>
<feature type="non-terminal residue" evidence="2">
    <location>
        <position position="1"/>
    </location>
</feature>
<feature type="chain" id="PRO_5032570029" evidence="1">
    <location>
        <begin position="24"/>
        <end position="380"/>
    </location>
</feature>
<accession>A0A812XA53</accession>